<dbReference type="RefSeq" id="WP_230670904.1">
    <property type="nucleotide sequence ID" value="NZ_JAJNAY010000002.1"/>
</dbReference>
<dbReference type="AlphaFoldDB" id="A0A9Q3V6G1"/>
<protein>
    <recommendedName>
        <fullName evidence="3">Lipoprotein</fullName>
    </recommendedName>
</protein>
<evidence type="ECO:0008006" key="3">
    <source>
        <dbReference type="Google" id="ProtNLM"/>
    </source>
</evidence>
<proteinExistence type="predicted"/>
<dbReference type="Proteomes" id="UP001108025">
    <property type="component" value="Unassembled WGS sequence"/>
</dbReference>
<reference evidence="1" key="1">
    <citation type="submission" date="2021-11" db="EMBL/GenBank/DDBJ databases">
        <title>Description of novel Chryseobacterium species.</title>
        <authorList>
            <person name="Saticioglu I.B."/>
            <person name="Ay H."/>
            <person name="Altun S."/>
            <person name="Duman M."/>
        </authorList>
    </citation>
    <scope>NUCLEOTIDE SEQUENCE</scope>
    <source>
        <strain evidence="1">C-17</strain>
    </source>
</reference>
<name>A0A9Q3V6G1_9FLAO</name>
<dbReference type="PROSITE" id="PS51257">
    <property type="entry name" value="PROKAR_LIPOPROTEIN"/>
    <property type="match status" value="1"/>
</dbReference>
<gene>
    <name evidence="1" type="ORF">LO744_15370</name>
</gene>
<dbReference type="EMBL" id="JAJNAY010000002">
    <property type="protein sequence ID" value="MCD1118235.1"/>
    <property type="molecule type" value="Genomic_DNA"/>
</dbReference>
<organism evidence="1 2">
    <name type="scientific">Chryseobacterium turcicum</name>
    <dbReference type="NCBI Taxonomy" id="2898076"/>
    <lineage>
        <taxon>Bacteria</taxon>
        <taxon>Pseudomonadati</taxon>
        <taxon>Bacteroidota</taxon>
        <taxon>Flavobacteriia</taxon>
        <taxon>Flavobacteriales</taxon>
        <taxon>Weeksellaceae</taxon>
        <taxon>Chryseobacterium group</taxon>
        <taxon>Chryseobacterium</taxon>
    </lineage>
</organism>
<comment type="caution">
    <text evidence="1">The sequence shown here is derived from an EMBL/GenBank/DDBJ whole genome shotgun (WGS) entry which is preliminary data.</text>
</comment>
<sequence>MKNFTFYILLAFLLFSVLSCEKEYQRPRKYEIDLFKNEKKDSNHAYVMSEDEAYGISDMVVASSDISVADSSSRGKKIFIYSINSGDLLFSKRDSVISYPFQFLSNQRLNLKKEKNDSVYVFLETLKGYKSIAEMKNIKYQWLKGAPVYLLDNAKK</sequence>
<accession>A0A9Q3V6G1</accession>
<keyword evidence="2" id="KW-1185">Reference proteome</keyword>
<evidence type="ECO:0000313" key="2">
    <source>
        <dbReference type="Proteomes" id="UP001108025"/>
    </source>
</evidence>
<evidence type="ECO:0000313" key="1">
    <source>
        <dbReference type="EMBL" id="MCD1118235.1"/>
    </source>
</evidence>